<dbReference type="Pfam" id="PF00126">
    <property type="entry name" value="HTH_1"/>
    <property type="match status" value="1"/>
</dbReference>
<protein>
    <submittedName>
        <fullName evidence="6">LysR family transcriptional regulator</fullName>
    </submittedName>
</protein>
<comment type="caution">
    <text evidence="6">The sequence shown here is derived from an EMBL/GenBank/DDBJ whole genome shotgun (WGS) entry which is preliminary data.</text>
</comment>
<dbReference type="AlphaFoldDB" id="A0A8J2YFP8"/>
<reference evidence="6" key="1">
    <citation type="journal article" date="2014" name="Int. J. Syst. Evol. Microbiol.">
        <title>Complete genome sequence of Corynebacterium casei LMG S-19264T (=DSM 44701T), isolated from a smear-ripened cheese.</title>
        <authorList>
            <consortium name="US DOE Joint Genome Institute (JGI-PGF)"/>
            <person name="Walter F."/>
            <person name="Albersmeier A."/>
            <person name="Kalinowski J."/>
            <person name="Ruckert C."/>
        </authorList>
    </citation>
    <scope>NUCLEOTIDE SEQUENCE</scope>
    <source>
        <strain evidence="6">CGMCC 1.15371</strain>
    </source>
</reference>
<comment type="similarity">
    <text evidence="1">Belongs to the LysR transcriptional regulatory family.</text>
</comment>
<dbReference type="InterPro" id="IPR000847">
    <property type="entry name" value="LysR_HTH_N"/>
</dbReference>
<feature type="domain" description="HTH lysR-type" evidence="5">
    <location>
        <begin position="1"/>
        <end position="58"/>
    </location>
</feature>
<dbReference type="PANTHER" id="PTHR30126">
    <property type="entry name" value="HTH-TYPE TRANSCRIPTIONAL REGULATOR"/>
    <property type="match status" value="1"/>
</dbReference>
<reference evidence="6" key="2">
    <citation type="submission" date="2020-09" db="EMBL/GenBank/DDBJ databases">
        <authorList>
            <person name="Sun Q."/>
            <person name="Zhou Y."/>
        </authorList>
    </citation>
    <scope>NUCLEOTIDE SEQUENCE</scope>
    <source>
        <strain evidence="6">CGMCC 1.15371</strain>
    </source>
</reference>
<evidence type="ECO:0000256" key="1">
    <source>
        <dbReference type="ARBA" id="ARBA00009437"/>
    </source>
</evidence>
<dbReference type="Gene3D" id="1.10.10.10">
    <property type="entry name" value="Winged helix-like DNA-binding domain superfamily/Winged helix DNA-binding domain"/>
    <property type="match status" value="1"/>
</dbReference>
<proteinExistence type="inferred from homology"/>
<dbReference type="PANTHER" id="PTHR30126:SF40">
    <property type="entry name" value="HTH-TYPE TRANSCRIPTIONAL REGULATOR GLTR"/>
    <property type="match status" value="1"/>
</dbReference>
<dbReference type="PRINTS" id="PR00039">
    <property type="entry name" value="HTHLYSR"/>
</dbReference>
<dbReference type="InterPro" id="IPR036388">
    <property type="entry name" value="WH-like_DNA-bd_sf"/>
</dbReference>
<keyword evidence="2" id="KW-0805">Transcription regulation</keyword>
<evidence type="ECO:0000256" key="4">
    <source>
        <dbReference type="ARBA" id="ARBA00023163"/>
    </source>
</evidence>
<dbReference type="GO" id="GO:0003700">
    <property type="term" value="F:DNA-binding transcription factor activity"/>
    <property type="evidence" value="ECO:0007669"/>
    <property type="project" value="InterPro"/>
</dbReference>
<evidence type="ECO:0000259" key="5">
    <source>
        <dbReference type="PROSITE" id="PS50931"/>
    </source>
</evidence>
<dbReference type="GO" id="GO:0000976">
    <property type="term" value="F:transcription cis-regulatory region binding"/>
    <property type="evidence" value="ECO:0007669"/>
    <property type="project" value="TreeGrafter"/>
</dbReference>
<sequence>MNLHALKLFLAVTKAGSVTQASQALCISQPAVTAQIKKFEKDLGVRLFKQKGRGIALTDVGEGLAEQARRLFALEEQMEDWISDYKQAKKGKLRIAATYLPANFLMPEWVAAFKTENKDAELVVTTTNSSEAFKQLIGYKADLAVYGGGLEDRPEDVDWEVLFEDELWFVVARAHRFANKELTLAEMMTEPFVMREKGSTTRERLFALCKTFNVRDPQIALQFNGLHEAIRAVMTGYGALFISSLVARDYVQSGHLARVKVQGPQLMNKFVICTRKDETPSPLTAAFVKKIRKASS</sequence>
<dbReference type="SUPFAM" id="SSF53850">
    <property type="entry name" value="Periplasmic binding protein-like II"/>
    <property type="match status" value="1"/>
</dbReference>
<dbReference type="InterPro" id="IPR036390">
    <property type="entry name" value="WH_DNA-bd_sf"/>
</dbReference>
<dbReference type="Proteomes" id="UP000628775">
    <property type="component" value="Unassembled WGS sequence"/>
</dbReference>
<accession>A0A8J2YFP8</accession>
<dbReference type="EMBL" id="BMIR01000002">
    <property type="protein sequence ID" value="GGE30836.1"/>
    <property type="molecule type" value="Genomic_DNA"/>
</dbReference>
<dbReference type="Gene3D" id="3.40.190.290">
    <property type="match status" value="1"/>
</dbReference>
<evidence type="ECO:0000313" key="7">
    <source>
        <dbReference type="Proteomes" id="UP000628775"/>
    </source>
</evidence>
<keyword evidence="3" id="KW-0238">DNA-binding</keyword>
<organism evidence="6 7">
    <name type="scientific">Pullulanibacillus camelliae</name>
    <dbReference type="NCBI Taxonomy" id="1707096"/>
    <lineage>
        <taxon>Bacteria</taxon>
        <taxon>Bacillati</taxon>
        <taxon>Bacillota</taxon>
        <taxon>Bacilli</taxon>
        <taxon>Bacillales</taxon>
        <taxon>Sporolactobacillaceae</taxon>
        <taxon>Pullulanibacillus</taxon>
    </lineage>
</organism>
<dbReference type="Pfam" id="PF03466">
    <property type="entry name" value="LysR_substrate"/>
    <property type="match status" value="1"/>
</dbReference>
<dbReference type="RefSeq" id="WP_188689195.1">
    <property type="nucleotide sequence ID" value="NZ_BMIR01000002.1"/>
</dbReference>
<name>A0A8J2YFP8_9BACL</name>
<keyword evidence="4" id="KW-0804">Transcription</keyword>
<evidence type="ECO:0000256" key="2">
    <source>
        <dbReference type="ARBA" id="ARBA00023015"/>
    </source>
</evidence>
<evidence type="ECO:0000313" key="6">
    <source>
        <dbReference type="EMBL" id="GGE30836.1"/>
    </source>
</evidence>
<dbReference type="SUPFAM" id="SSF46785">
    <property type="entry name" value="Winged helix' DNA-binding domain"/>
    <property type="match status" value="1"/>
</dbReference>
<keyword evidence="7" id="KW-1185">Reference proteome</keyword>
<gene>
    <name evidence="6" type="ORF">GCM10011391_06820</name>
</gene>
<dbReference type="PROSITE" id="PS50931">
    <property type="entry name" value="HTH_LYSR"/>
    <property type="match status" value="1"/>
</dbReference>
<dbReference type="InterPro" id="IPR005119">
    <property type="entry name" value="LysR_subst-bd"/>
</dbReference>
<dbReference type="FunFam" id="1.10.10.10:FF:000001">
    <property type="entry name" value="LysR family transcriptional regulator"/>
    <property type="match status" value="1"/>
</dbReference>
<evidence type="ECO:0000256" key="3">
    <source>
        <dbReference type="ARBA" id="ARBA00023125"/>
    </source>
</evidence>